<keyword evidence="9" id="KW-0732">Signal</keyword>
<dbReference type="InterPro" id="IPR050979">
    <property type="entry name" value="LD-transpeptidase"/>
</dbReference>
<evidence type="ECO:0000256" key="5">
    <source>
        <dbReference type="ARBA" id="ARBA00022984"/>
    </source>
</evidence>
<keyword evidence="2" id="KW-0808">Transferase</keyword>
<dbReference type="SUPFAM" id="SSF69360">
    <property type="entry name" value="Cell wall binding repeat"/>
    <property type="match status" value="2"/>
</dbReference>
<gene>
    <name evidence="11" type="ordered locus">EUBREC_2635</name>
</gene>
<dbReference type="GO" id="GO:0071972">
    <property type="term" value="F:peptidoglycan L,D-transpeptidase activity"/>
    <property type="evidence" value="ECO:0007669"/>
    <property type="project" value="TreeGrafter"/>
</dbReference>
<proteinExistence type="predicted"/>
<reference evidence="11 12" key="1">
    <citation type="journal article" date="2009" name="Proc. Natl. Acad. Sci. U.S.A.">
        <title>Characterizing a model human gut microbiota composed of members of its two dominant bacterial phyla.</title>
        <authorList>
            <person name="Mahowald M.A."/>
            <person name="Rey F.E."/>
            <person name="Seedorf H."/>
            <person name="Turnbaugh P.J."/>
            <person name="Fulton R.S."/>
            <person name="Wollam A."/>
            <person name="Shah N."/>
            <person name="Wang C."/>
            <person name="Magrini V."/>
            <person name="Wilson R.K."/>
            <person name="Cantarel B.L."/>
            <person name="Coutinho P.M."/>
            <person name="Henrissat B."/>
            <person name="Crock L.W."/>
            <person name="Russell A."/>
            <person name="Verberkmoes N.C."/>
            <person name="Hettich R.L."/>
            <person name="Gordon J.I."/>
        </authorList>
    </citation>
    <scope>NUCLEOTIDE SEQUENCE [LARGE SCALE GENOMIC DNA]</scope>
    <source>
        <strain evidence="12">ATCC 33656 / DSM 3377 / JCM 17463 / KCTC 5835 / LMG 30912 / VPI 0990</strain>
    </source>
</reference>
<dbReference type="PANTHER" id="PTHR30582">
    <property type="entry name" value="L,D-TRANSPEPTIDASE"/>
    <property type="match status" value="1"/>
</dbReference>
<dbReference type="Pfam" id="PF19127">
    <property type="entry name" value="Choline_bind_3"/>
    <property type="match status" value="3"/>
</dbReference>
<keyword evidence="5 8" id="KW-0573">Peptidoglycan synthesis</keyword>
<dbReference type="InterPro" id="IPR018337">
    <property type="entry name" value="Cell_wall/Cho-bd_repeat"/>
</dbReference>
<keyword evidence="4 8" id="KW-0133">Cell shape</keyword>
<organism evidence="11 12">
    <name type="scientific">Agathobacter rectalis (strain ATCC 33656 / DSM 3377 / JCM 17463 / KCTC 5835 / VPI 0990)</name>
    <name type="common">Eubacterium rectale</name>
    <dbReference type="NCBI Taxonomy" id="515619"/>
    <lineage>
        <taxon>Bacteria</taxon>
        <taxon>Bacillati</taxon>
        <taxon>Bacillota</taxon>
        <taxon>Clostridia</taxon>
        <taxon>Lachnospirales</taxon>
        <taxon>Lachnospiraceae</taxon>
        <taxon>Agathobacter</taxon>
    </lineage>
</organism>
<dbReference type="GO" id="GO:0018104">
    <property type="term" value="P:peptidoglycan-protein cross-linking"/>
    <property type="evidence" value="ECO:0007669"/>
    <property type="project" value="TreeGrafter"/>
</dbReference>
<dbReference type="InterPro" id="IPR005490">
    <property type="entry name" value="LD_TPept_cat_dom"/>
</dbReference>
<feature type="domain" description="L,D-TPase catalytic" evidence="10">
    <location>
        <begin position="321"/>
        <end position="440"/>
    </location>
</feature>
<dbReference type="Pfam" id="PF01473">
    <property type="entry name" value="Choline_bind_1"/>
    <property type="match status" value="2"/>
</dbReference>
<dbReference type="PROSITE" id="PS52029">
    <property type="entry name" value="LD_TPASE"/>
    <property type="match status" value="1"/>
</dbReference>
<dbReference type="PANTHER" id="PTHR30582:SF2">
    <property type="entry name" value="L,D-TRANSPEPTIDASE YCIB-RELATED"/>
    <property type="match status" value="1"/>
</dbReference>
<feature type="signal peptide" evidence="9">
    <location>
        <begin position="1"/>
        <end position="30"/>
    </location>
</feature>
<feature type="repeat" description="Cell wall-binding" evidence="7">
    <location>
        <begin position="130"/>
        <end position="149"/>
    </location>
</feature>
<feature type="repeat" description="Cell wall-binding" evidence="7">
    <location>
        <begin position="66"/>
        <end position="85"/>
    </location>
</feature>
<sequence>MENMRKIIKWALCICLCICFVCIGHNCVYAENEVEAGEKQIVYKWLRWEDNYYYYYVDENNNNNYIVGWKCIDGHWYYFDTDGKMISGWRLINGKTYYFGTASDGKMRHGWQKINDTWYFFGGTEDGKMATGWNNVGGSWYYFSKDGSMKYGWQKINGRWYFLGDKNDGVMKSGWLKNNTKWYYLSSWNDGAMKCGWQRIGATWYLFATDGHMLSGWQKINNSWYYLGGNNDGAMKYGWKYINSNWYYFGGVNDGIMKSGWQYIGNKWYYFYRENDSKGGTHGAMASNRNIDGYYVSKNGDWIDPSWLNSCAQGYSSSTKYLILVDRSSCMVGIYQGSKNNWKLKYFWPCAPGKASTPTISGEYNVAGKGYYFDSGNSRCFYYTQFKGNYLFHSVLYNKNGTLQDGRVGIQLSHGCVRLEINNAKWIYDNIPRGTHVVIY</sequence>
<dbReference type="GO" id="GO:0016740">
    <property type="term" value="F:transferase activity"/>
    <property type="evidence" value="ECO:0007669"/>
    <property type="project" value="UniProtKB-KW"/>
</dbReference>
<dbReference type="GO" id="GO:0005576">
    <property type="term" value="C:extracellular region"/>
    <property type="evidence" value="ECO:0007669"/>
    <property type="project" value="TreeGrafter"/>
</dbReference>
<evidence type="ECO:0000256" key="1">
    <source>
        <dbReference type="ARBA" id="ARBA00004752"/>
    </source>
</evidence>
<dbReference type="KEGG" id="ere:EUBREC_2635"/>
<feature type="active site" description="Proton donor/acceptor" evidence="8">
    <location>
        <position position="393"/>
    </location>
</feature>
<dbReference type="HOGENOM" id="CLU_038468_0_0_9"/>
<name>C4ZGU4_AGARV</name>
<keyword evidence="6 8" id="KW-0961">Cell wall biogenesis/degradation</keyword>
<feature type="active site" description="Nucleophile" evidence="8">
    <location>
        <position position="416"/>
    </location>
</feature>
<dbReference type="Gene3D" id="2.10.270.10">
    <property type="entry name" value="Cholin Binding"/>
    <property type="match status" value="5"/>
</dbReference>
<evidence type="ECO:0000256" key="3">
    <source>
        <dbReference type="ARBA" id="ARBA00022737"/>
    </source>
</evidence>
<dbReference type="STRING" id="515619.EUBREC_2635"/>
<dbReference type="Gene3D" id="2.40.440.10">
    <property type="entry name" value="L,D-transpeptidase catalytic domain-like"/>
    <property type="match status" value="1"/>
</dbReference>
<dbReference type="UniPathway" id="UPA00219"/>
<evidence type="ECO:0000256" key="8">
    <source>
        <dbReference type="PROSITE-ProRule" id="PRU01373"/>
    </source>
</evidence>
<evidence type="ECO:0000256" key="9">
    <source>
        <dbReference type="SAM" id="SignalP"/>
    </source>
</evidence>
<dbReference type="GO" id="GO:0071555">
    <property type="term" value="P:cell wall organization"/>
    <property type="evidence" value="ECO:0007669"/>
    <property type="project" value="UniProtKB-UniRule"/>
</dbReference>
<evidence type="ECO:0000256" key="4">
    <source>
        <dbReference type="ARBA" id="ARBA00022960"/>
    </source>
</evidence>
<evidence type="ECO:0000256" key="7">
    <source>
        <dbReference type="PROSITE-ProRule" id="PRU00591"/>
    </source>
</evidence>
<comment type="pathway">
    <text evidence="1 8">Cell wall biogenesis; peptidoglycan biosynthesis.</text>
</comment>
<dbReference type="CDD" id="cd16913">
    <property type="entry name" value="YkuD_like"/>
    <property type="match status" value="1"/>
</dbReference>
<evidence type="ECO:0000313" key="12">
    <source>
        <dbReference type="Proteomes" id="UP000001477"/>
    </source>
</evidence>
<dbReference type="SUPFAM" id="SSF141523">
    <property type="entry name" value="L,D-transpeptidase catalytic domain-like"/>
    <property type="match status" value="1"/>
</dbReference>
<dbReference type="EMBL" id="CP001107">
    <property type="protein sequence ID" value="ACR76366.1"/>
    <property type="molecule type" value="Genomic_DNA"/>
</dbReference>
<dbReference type="Pfam" id="PF03734">
    <property type="entry name" value="YkuD"/>
    <property type="match status" value="1"/>
</dbReference>
<dbReference type="AlphaFoldDB" id="C4ZGU4"/>
<dbReference type="GO" id="GO:0008360">
    <property type="term" value="P:regulation of cell shape"/>
    <property type="evidence" value="ECO:0007669"/>
    <property type="project" value="UniProtKB-UniRule"/>
</dbReference>
<dbReference type="InterPro" id="IPR038063">
    <property type="entry name" value="Transpep_catalytic_dom"/>
</dbReference>
<dbReference type="PROSITE" id="PS51170">
    <property type="entry name" value="CW"/>
    <property type="match status" value="2"/>
</dbReference>
<evidence type="ECO:0000259" key="10">
    <source>
        <dbReference type="PROSITE" id="PS52029"/>
    </source>
</evidence>
<evidence type="ECO:0000256" key="2">
    <source>
        <dbReference type="ARBA" id="ARBA00022679"/>
    </source>
</evidence>
<protein>
    <submittedName>
        <fullName evidence="11">N-acetylmuramoyl-L-alanine amidase</fullName>
    </submittedName>
</protein>
<keyword evidence="3" id="KW-0677">Repeat</keyword>
<accession>C4ZGU4</accession>
<dbReference type="Proteomes" id="UP000001477">
    <property type="component" value="Chromosome"/>
</dbReference>
<evidence type="ECO:0000313" key="11">
    <source>
        <dbReference type="EMBL" id="ACR76366.1"/>
    </source>
</evidence>
<dbReference type="PaxDb" id="515619-EUBREC_2635"/>
<evidence type="ECO:0000256" key="6">
    <source>
        <dbReference type="ARBA" id="ARBA00023316"/>
    </source>
</evidence>
<feature type="chain" id="PRO_5002945278" evidence="9">
    <location>
        <begin position="31"/>
        <end position="440"/>
    </location>
</feature>